<dbReference type="PROSITE" id="PS50011">
    <property type="entry name" value="PROTEIN_KINASE_DOM"/>
    <property type="match status" value="1"/>
</dbReference>
<dbReference type="GO" id="GO:0042383">
    <property type="term" value="C:sarcolemma"/>
    <property type="evidence" value="ECO:0007669"/>
    <property type="project" value="UniProtKB-SubCell"/>
</dbReference>
<comment type="catalytic activity">
    <reaction evidence="17">
        <text>L-threonyl-[protein] + ATP = O-phospho-L-threonyl-[protein] + ADP + H(+)</text>
        <dbReference type="Rhea" id="RHEA:46608"/>
        <dbReference type="Rhea" id="RHEA-COMP:11060"/>
        <dbReference type="Rhea" id="RHEA-COMP:11605"/>
        <dbReference type="ChEBI" id="CHEBI:15378"/>
        <dbReference type="ChEBI" id="CHEBI:30013"/>
        <dbReference type="ChEBI" id="CHEBI:30616"/>
        <dbReference type="ChEBI" id="CHEBI:61977"/>
        <dbReference type="ChEBI" id="CHEBI:456216"/>
        <dbReference type="EC" id="2.7.11.1"/>
    </reaction>
</comment>
<comment type="catalytic activity">
    <reaction evidence="18">
        <text>L-seryl-[protein] + ATP = O-phospho-L-seryl-[protein] + ADP + H(+)</text>
        <dbReference type="Rhea" id="RHEA:17989"/>
        <dbReference type="Rhea" id="RHEA-COMP:9863"/>
        <dbReference type="Rhea" id="RHEA-COMP:11604"/>
        <dbReference type="ChEBI" id="CHEBI:15378"/>
        <dbReference type="ChEBI" id="CHEBI:29999"/>
        <dbReference type="ChEBI" id="CHEBI:30616"/>
        <dbReference type="ChEBI" id="CHEBI:83421"/>
        <dbReference type="ChEBI" id="CHEBI:456216"/>
        <dbReference type="EC" id="2.7.11.1"/>
    </reaction>
</comment>
<keyword evidence="4" id="KW-0728">SH3 domain</keyword>
<dbReference type="InterPro" id="IPR000719">
    <property type="entry name" value="Prot_kinase_dom"/>
</dbReference>
<keyword evidence="10" id="KW-0677">Repeat</keyword>
<dbReference type="EMBL" id="JBJKFK010000149">
    <property type="protein sequence ID" value="KAL3319289.1"/>
    <property type="molecule type" value="Genomic_DNA"/>
</dbReference>
<keyword evidence="8" id="KW-0808">Transferase</keyword>
<dbReference type="InterPro" id="IPR002219">
    <property type="entry name" value="PKC_DAG/PE"/>
</dbReference>
<dbReference type="PANTHER" id="PTHR24356:SF390">
    <property type="entry name" value="PROTEIN KINASE C, BRAIN ISOZYME-RELATED"/>
    <property type="match status" value="1"/>
</dbReference>
<dbReference type="Pfam" id="PF00130">
    <property type="entry name" value="C1_1"/>
    <property type="match status" value="1"/>
</dbReference>
<keyword evidence="16" id="KW-0472">Membrane</keyword>
<dbReference type="PROSITE" id="PS00107">
    <property type="entry name" value="PROTEIN_KINASE_ATP"/>
    <property type="match status" value="1"/>
</dbReference>
<evidence type="ECO:0000256" key="13">
    <source>
        <dbReference type="ARBA" id="ARBA00022777"/>
    </source>
</evidence>
<dbReference type="PRINTS" id="PR00008">
    <property type="entry name" value="DAGPEDOMAIN"/>
</dbReference>
<feature type="domain" description="Protein kinase" evidence="20">
    <location>
        <begin position="121"/>
        <end position="261"/>
    </location>
</feature>
<sequence length="261" mass="29606">MLKQRLHVDMPHVLEVHNFKRPTFCAHCGRMLLGLIRQGLRCRECRLSYHHDCKDYVPNLCGVDQRKLSEELDNIRKEQQKTISAQDGGDCEELIEEVQSSESMNSRLPSPQDKLITPDNFRFVRTLGKGSFGKVFLSEVTGYGNLLVAVKTLLKHEVLASDDLECLRTERKVLVLGTGCPFTACLLAATQSQAHLYLAMSFHAGGDLMFHILKSKDGKFSEELSRFYAAEIIVGLQFLHSHRSVLQISSNKIEPRDTREF</sequence>
<dbReference type="GO" id="GO:0008270">
    <property type="term" value="F:zinc ion binding"/>
    <property type="evidence" value="ECO:0007669"/>
    <property type="project" value="UniProtKB-KW"/>
</dbReference>
<keyword evidence="7" id="KW-0723">Serine/threonine-protein kinase</keyword>
<feature type="binding site" evidence="19">
    <location>
        <position position="151"/>
    </location>
    <ligand>
        <name>ATP</name>
        <dbReference type="ChEBI" id="CHEBI:30616"/>
    </ligand>
</feature>
<dbReference type="SUPFAM" id="SSF57889">
    <property type="entry name" value="Cysteine-rich domain"/>
    <property type="match status" value="1"/>
</dbReference>
<evidence type="ECO:0000259" key="21">
    <source>
        <dbReference type="PROSITE" id="PS50081"/>
    </source>
</evidence>
<dbReference type="Proteomes" id="UP001626550">
    <property type="component" value="Unassembled WGS sequence"/>
</dbReference>
<evidence type="ECO:0000256" key="17">
    <source>
        <dbReference type="ARBA" id="ARBA00047899"/>
    </source>
</evidence>
<dbReference type="PANTHER" id="PTHR24356">
    <property type="entry name" value="SERINE/THREONINE-PROTEIN KINASE"/>
    <property type="match status" value="1"/>
</dbReference>
<dbReference type="AlphaFoldDB" id="A0ABD2QID0"/>
<organism evidence="22 23">
    <name type="scientific">Cichlidogyrus casuarinus</name>
    <dbReference type="NCBI Taxonomy" id="1844966"/>
    <lineage>
        <taxon>Eukaryota</taxon>
        <taxon>Metazoa</taxon>
        <taxon>Spiralia</taxon>
        <taxon>Lophotrochozoa</taxon>
        <taxon>Platyhelminthes</taxon>
        <taxon>Monogenea</taxon>
        <taxon>Monopisthocotylea</taxon>
        <taxon>Dactylogyridea</taxon>
        <taxon>Ancyrocephalidae</taxon>
        <taxon>Cichlidogyrus</taxon>
    </lineage>
</organism>
<keyword evidence="23" id="KW-1185">Reference proteome</keyword>
<comment type="subcellular location">
    <subcellularLocation>
        <location evidence="1">Cell membrane</location>
        <location evidence="1">Sarcolemma</location>
        <topology evidence="1">Peripheral membrane protein</topology>
        <orientation evidence="1">Cytoplasmic side</orientation>
    </subcellularLocation>
    <subcellularLocation>
        <location evidence="2">Cytoplasm</location>
    </subcellularLocation>
</comment>
<keyword evidence="15 19" id="KW-0067">ATP-binding</keyword>
<protein>
    <recommendedName>
        <fullName evidence="3">non-specific serine/threonine protein kinase</fullName>
        <ecNumber evidence="3">2.7.11.1</ecNumber>
    </recommendedName>
</protein>
<dbReference type="SMART" id="SM00109">
    <property type="entry name" value="C1"/>
    <property type="match status" value="1"/>
</dbReference>
<dbReference type="InterPro" id="IPR011009">
    <property type="entry name" value="Kinase-like_dom_sf"/>
</dbReference>
<evidence type="ECO:0000256" key="9">
    <source>
        <dbReference type="ARBA" id="ARBA00022723"/>
    </source>
</evidence>
<evidence type="ECO:0000256" key="8">
    <source>
        <dbReference type="ARBA" id="ARBA00022679"/>
    </source>
</evidence>
<evidence type="ECO:0000256" key="3">
    <source>
        <dbReference type="ARBA" id="ARBA00012513"/>
    </source>
</evidence>
<evidence type="ECO:0000259" key="20">
    <source>
        <dbReference type="PROSITE" id="PS50011"/>
    </source>
</evidence>
<keyword evidence="13" id="KW-0418">Kinase</keyword>
<accession>A0ABD2QID0</accession>
<dbReference type="GO" id="GO:0005737">
    <property type="term" value="C:cytoplasm"/>
    <property type="evidence" value="ECO:0007669"/>
    <property type="project" value="UniProtKB-SubCell"/>
</dbReference>
<dbReference type="GO" id="GO:0005524">
    <property type="term" value="F:ATP binding"/>
    <property type="evidence" value="ECO:0007669"/>
    <property type="project" value="UniProtKB-UniRule"/>
</dbReference>
<keyword evidence="9" id="KW-0479">Metal-binding</keyword>
<dbReference type="Gene3D" id="3.30.60.20">
    <property type="match status" value="1"/>
</dbReference>
<evidence type="ECO:0000256" key="10">
    <source>
        <dbReference type="ARBA" id="ARBA00022737"/>
    </source>
</evidence>
<keyword evidence="14" id="KW-0862">Zinc</keyword>
<reference evidence="22 23" key="1">
    <citation type="submission" date="2024-11" db="EMBL/GenBank/DDBJ databases">
        <title>Adaptive evolution of stress response genes in parasites aligns with host niche diversity.</title>
        <authorList>
            <person name="Hahn C."/>
            <person name="Resl P."/>
        </authorList>
    </citation>
    <scope>NUCLEOTIDE SEQUENCE [LARGE SCALE GENOMIC DNA]</scope>
    <source>
        <strain evidence="22">EGGRZ-B1_66</strain>
        <tissue evidence="22">Body</tissue>
    </source>
</reference>
<evidence type="ECO:0000256" key="4">
    <source>
        <dbReference type="ARBA" id="ARBA00022443"/>
    </source>
</evidence>
<evidence type="ECO:0000256" key="5">
    <source>
        <dbReference type="ARBA" id="ARBA00022475"/>
    </source>
</evidence>
<dbReference type="InterPro" id="IPR020454">
    <property type="entry name" value="DAG/PE-bd"/>
</dbReference>
<dbReference type="Pfam" id="PF00069">
    <property type="entry name" value="Pkinase"/>
    <property type="match status" value="1"/>
</dbReference>
<evidence type="ECO:0000256" key="7">
    <source>
        <dbReference type="ARBA" id="ARBA00022527"/>
    </source>
</evidence>
<dbReference type="GO" id="GO:0004674">
    <property type="term" value="F:protein serine/threonine kinase activity"/>
    <property type="evidence" value="ECO:0007669"/>
    <property type="project" value="UniProtKB-KW"/>
</dbReference>
<comment type="caution">
    <text evidence="22">The sequence shown here is derived from an EMBL/GenBank/DDBJ whole genome shotgun (WGS) entry which is preliminary data.</text>
</comment>
<dbReference type="Gene3D" id="1.10.510.10">
    <property type="entry name" value="Transferase(Phosphotransferase) domain 1"/>
    <property type="match status" value="1"/>
</dbReference>
<evidence type="ECO:0000313" key="23">
    <source>
        <dbReference type="Proteomes" id="UP001626550"/>
    </source>
</evidence>
<evidence type="ECO:0000256" key="15">
    <source>
        <dbReference type="ARBA" id="ARBA00022840"/>
    </source>
</evidence>
<evidence type="ECO:0000256" key="12">
    <source>
        <dbReference type="ARBA" id="ARBA00022771"/>
    </source>
</evidence>
<evidence type="ECO:0000256" key="16">
    <source>
        <dbReference type="ARBA" id="ARBA00023136"/>
    </source>
</evidence>
<proteinExistence type="predicted"/>
<gene>
    <name evidence="22" type="ORF">Ciccas_002034</name>
</gene>
<dbReference type="FunFam" id="3.30.60.20:FF:000022">
    <property type="entry name" value="SH3 and cysteine-rich domain-containing protein 3 isoform 2"/>
    <property type="match status" value="1"/>
</dbReference>
<feature type="domain" description="Phorbol-ester/DAG-type" evidence="21">
    <location>
        <begin position="11"/>
        <end position="61"/>
    </location>
</feature>
<keyword evidence="12" id="KW-0863">Zinc-finger</keyword>
<evidence type="ECO:0000256" key="1">
    <source>
        <dbReference type="ARBA" id="ARBA00004278"/>
    </source>
</evidence>
<dbReference type="PROSITE" id="PS00479">
    <property type="entry name" value="ZF_DAG_PE_1"/>
    <property type="match status" value="1"/>
</dbReference>
<dbReference type="PROSITE" id="PS50081">
    <property type="entry name" value="ZF_DAG_PE_2"/>
    <property type="match status" value="1"/>
</dbReference>
<dbReference type="EC" id="2.7.11.1" evidence="3"/>
<evidence type="ECO:0000256" key="11">
    <source>
        <dbReference type="ARBA" id="ARBA00022741"/>
    </source>
</evidence>
<dbReference type="SMART" id="SM00220">
    <property type="entry name" value="S_TKc"/>
    <property type="match status" value="1"/>
</dbReference>
<dbReference type="SUPFAM" id="SSF56112">
    <property type="entry name" value="Protein kinase-like (PK-like)"/>
    <property type="match status" value="1"/>
</dbReference>
<dbReference type="InterPro" id="IPR050236">
    <property type="entry name" value="Ser_Thr_kinase_AGC"/>
</dbReference>
<evidence type="ECO:0000256" key="2">
    <source>
        <dbReference type="ARBA" id="ARBA00004496"/>
    </source>
</evidence>
<evidence type="ECO:0000256" key="19">
    <source>
        <dbReference type="PROSITE-ProRule" id="PRU10141"/>
    </source>
</evidence>
<evidence type="ECO:0000256" key="14">
    <source>
        <dbReference type="ARBA" id="ARBA00022833"/>
    </source>
</evidence>
<evidence type="ECO:0000256" key="18">
    <source>
        <dbReference type="ARBA" id="ARBA00048679"/>
    </source>
</evidence>
<evidence type="ECO:0000313" key="22">
    <source>
        <dbReference type="EMBL" id="KAL3319289.1"/>
    </source>
</evidence>
<evidence type="ECO:0000256" key="6">
    <source>
        <dbReference type="ARBA" id="ARBA00022490"/>
    </source>
</evidence>
<dbReference type="Gene3D" id="3.30.200.20">
    <property type="entry name" value="Phosphorylase Kinase, domain 1"/>
    <property type="match status" value="1"/>
</dbReference>
<keyword evidence="5" id="KW-1003">Cell membrane</keyword>
<dbReference type="InterPro" id="IPR017441">
    <property type="entry name" value="Protein_kinase_ATP_BS"/>
</dbReference>
<name>A0ABD2QID0_9PLAT</name>
<keyword evidence="6" id="KW-0963">Cytoplasm</keyword>
<keyword evidence="11 19" id="KW-0547">Nucleotide-binding</keyword>
<dbReference type="InterPro" id="IPR046349">
    <property type="entry name" value="C1-like_sf"/>
</dbReference>